<gene>
    <name evidence="2" type="ORF">ARMSODRAFT_980533</name>
</gene>
<reference evidence="3" key="1">
    <citation type="journal article" date="2017" name="Nat. Ecol. Evol.">
        <title>Genome expansion and lineage-specific genetic innovations in the forest pathogenic fungi Armillaria.</title>
        <authorList>
            <person name="Sipos G."/>
            <person name="Prasanna A.N."/>
            <person name="Walter M.C."/>
            <person name="O'Connor E."/>
            <person name="Balint B."/>
            <person name="Krizsan K."/>
            <person name="Kiss B."/>
            <person name="Hess J."/>
            <person name="Varga T."/>
            <person name="Slot J."/>
            <person name="Riley R."/>
            <person name="Boka B."/>
            <person name="Rigling D."/>
            <person name="Barry K."/>
            <person name="Lee J."/>
            <person name="Mihaltcheva S."/>
            <person name="LaButti K."/>
            <person name="Lipzen A."/>
            <person name="Waldron R."/>
            <person name="Moloney N.M."/>
            <person name="Sperisen C."/>
            <person name="Kredics L."/>
            <person name="Vagvoelgyi C."/>
            <person name="Patrignani A."/>
            <person name="Fitzpatrick D."/>
            <person name="Nagy I."/>
            <person name="Doyle S."/>
            <person name="Anderson J.B."/>
            <person name="Grigoriev I.V."/>
            <person name="Gueldener U."/>
            <person name="Muensterkoetter M."/>
            <person name="Nagy L.G."/>
        </authorList>
    </citation>
    <scope>NUCLEOTIDE SEQUENCE [LARGE SCALE GENOMIC DNA]</scope>
    <source>
        <strain evidence="3">28-4</strain>
    </source>
</reference>
<keyword evidence="3" id="KW-1185">Reference proteome</keyword>
<accession>A0A2H3B6N8</accession>
<evidence type="ECO:0000256" key="1">
    <source>
        <dbReference type="SAM" id="MobiDB-lite"/>
    </source>
</evidence>
<dbReference type="AlphaFoldDB" id="A0A2H3B6N8"/>
<proteinExistence type="predicted"/>
<evidence type="ECO:0000313" key="2">
    <source>
        <dbReference type="EMBL" id="PBK62692.1"/>
    </source>
</evidence>
<dbReference type="Proteomes" id="UP000218334">
    <property type="component" value="Unassembled WGS sequence"/>
</dbReference>
<feature type="region of interest" description="Disordered" evidence="1">
    <location>
        <begin position="124"/>
        <end position="207"/>
    </location>
</feature>
<sequence length="679" mass="75701">MSVSPARRQTKMVPEILDPKYGYLPMCPKTENPTDTAKAVRTLGPNMMLKTIKATQCGAGDIDDTSPVVKQDVRAVPDDVFSAKSAKKKPVSAKATVSKFMPAKNLKKDSGSSHDEGHKEVVVINTDDEYELVSKSPSNSGHRKARDHDKDAVHARSHSKPQNRNPQKAEDDKEAFDTKYKSKYTNVNEGNETDMIPEGKPSKKSRGVNFGVPTLISSDLPLFGSEFSDPPDPILEEVHAEFSWAWYIAPLPFASAGKYRHIVHSVADVLDNTSEWIGKFYLDALNFTQTDKIINPSRCNPCDFALSTNLPTGSSPGVASLGTNRHVISRLTNDLVVFIFTGFLSEVSHLVDLLHKNAGTAYLVTVICQVALEVPQAEFQLFMLFMLYLLNHHQHLDNTRMLTLQLLPPTEGCSWSSIVFATPRKGAAHAESPTKGKGKEDEWMVPVDVRSFKDGIPIYDACKDPSFVFDSEHLDNIPNHYPVYKNGASDLYPGSFMSIIYQYVPRIESLSTAPRVSAVKEAASSMPLFVYQTISHWFCNIDGFHDLQRATGADMDLYVLADHWSLVMKYMIQSGYQPILQSVLQTDDLASEKSQKWDLCEYQHYEWGTHNAVAYTLPGIKTIVDFVDGVGHKVQVVFMIYNPLDVILGFIPPLRGLLIVSLLHFCFEAVHCVQFYGDP</sequence>
<protein>
    <submittedName>
        <fullName evidence="2">Uncharacterized protein</fullName>
    </submittedName>
</protein>
<name>A0A2H3B6N8_9AGAR</name>
<dbReference type="EMBL" id="KZ293464">
    <property type="protein sequence ID" value="PBK62692.1"/>
    <property type="molecule type" value="Genomic_DNA"/>
</dbReference>
<evidence type="ECO:0000313" key="3">
    <source>
        <dbReference type="Proteomes" id="UP000218334"/>
    </source>
</evidence>
<organism evidence="2 3">
    <name type="scientific">Armillaria solidipes</name>
    <dbReference type="NCBI Taxonomy" id="1076256"/>
    <lineage>
        <taxon>Eukaryota</taxon>
        <taxon>Fungi</taxon>
        <taxon>Dikarya</taxon>
        <taxon>Basidiomycota</taxon>
        <taxon>Agaricomycotina</taxon>
        <taxon>Agaricomycetes</taxon>
        <taxon>Agaricomycetidae</taxon>
        <taxon>Agaricales</taxon>
        <taxon>Marasmiineae</taxon>
        <taxon>Physalacriaceae</taxon>
        <taxon>Armillaria</taxon>
    </lineage>
</organism>
<feature type="compositionally biased region" description="Basic and acidic residues" evidence="1">
    <location>
        <begin position="167"/>
        <end position="180"/>
    </location>
</feature>